<dbReference type="RefSeq" id="WP_178933910.1">
    <property type="nucleotide sequence ID" value="NZ_JACBAZ010000008.1"/>
</dbReference>
<comment type="caution">
    <text evidence="5">The sequence shown here is derived from an EMBL/GenBank/DDBJ whole genome shotgun (WGS) entry which is preliminary data.</text>
</comment>
<accession>A0A851GHS0</accession>
<dbReference type="GO" id="GO:0006689">
    <property type="term" value="P:ganglioside catabolic process"/>
    <property type="evidence" value="ECO:0007669"/>
    <property type="project" value="TreeGrafter"/>
</dbReference>
<organism evidence="5 6">
    <name type="scientific">Oceaniferula marina</name>
    <dbReference type="NCBI Taxonomy" id="2748318"/>
    <lineage>
        <taxon>Bacteria</taxon>
        <taxon>Pseudomonadati</taxon>
        <taxon>Verrucomicrobiota</taxon>
        <taxon>Verrucomicrobiia</taxon>
        <taxon>Verrucomicrobiales</taxon>
        <taxon>Verrucomicrobiaceae</taxon>
        <taxon>Oceaniferula</taxon>
    </lineage>
</organism>
<name>A0A851GHS0_9BACT</name>
<evidence type="ECO:0000313" key="6">
    <source>
        <dbReference type="Proteomes" id="UP000557872"/>
    </source>
</evidence>
<evidence type="ECO:0000256" key="2">
    <source>
        <dbReference type="ARBA" id="ARBA00009348"/>
    </source>
</evidence>
<dbReference type="GO" id="GO:0004308">
    <property type="term" value="F:exo-alpha-sialidase activity"/>
    <property type="evidence" value="ECO:0007669"/>
    <property type="project" value="UniProtKB-EC"/>
</dbReference>
<dbReference type="InterPro" id="IPR026856">
    <property type="entry name" value="Sialidase_fam"/>
</dbReference>
<dbReference type="Proteomes" id="UP000557872">
    <property type="component" value="Unassembled WGS sequence"/>
</dbReference>
<dbReference type="AlphaFoldDB" id="A0A851GHS0"/>
<dbReference type="EC" id="3.2.1.18" evidence="3"/>
<evidence type="ECO:0000256" key="1">
    <source>
        <dbReference type="ARBA" id="ARBA00000427"/>
    </source>
</evidence>
<dbReference type="GO" id="GO:0005737">
    <property type="term" value="C:cytoplasm"/>
    <property type="evidence" value="ECO:0007669"/>
    <property type="project" value="TreeGrafter"/>
</dbReference>
<dbReference type="CDD" id="cd15482">
    <property type="entry name" value="Sialidase_non-viral"/>
    <property type="match status" value="1"/>
</dbReference>
<comment type="similarity">
    <text evidence="2">Belongs to the glycosyl hydrolase 33 family.</text>
</comment>
<dbReference type="GO" id="GO:0009313">
    <property type="term" value="P:oligosaccharide catabolic process"/>
    <property type="evidence" value="ECO:0007669"/>
    <property type="project" value="TreeGrafter"/>
</dbReference>
<gene>
    <name evidence="5" type="ORF">HW115_15730</name>
</gene>
<feature type="signal peptide" evidence="4">
    <location>
        <begin position="1"/>
        <end position="19"/>
    </location>
</feature>
<dbReference type="PANTHER" id="PTHR10628">
    <property type="entry name" value="SIALIDASE"/>
    <property type="match status" value="1"/>
</dbReference>
<reference evidence="5 6" key="1">
    <citation type="submission" date="2020-07" db="EMBL/GenBank/DDBJ databases">
        <title>Roseicoccus Jingziensis gen. nov., sp. nov., isolated from coastal seawater.</title>
        <authorList>
            <person name="Feng X."/>
        </authorList>
    </citation>
    <scope>NUCLEOTIDE SEQUENCE [LARGE SCALE GENOMIC DNA]</scope>
    <source>
        <strain evidence="5 6">N1E253</strain>
    </source>
</reference>
<feature type="chain" id="PRO_5032992534" description="exo-alpha-sialidase" evidence="4">
    <location>
        <begin position="20"/>
        <end position="581"/>
    </location>
</feature>
<keyword evidence="4" id="KW-0732">Signal</keyword>
<dbReference type="Gene3D" id="2.120.10.10">
    <property type="match status" value="1"/>
</dbReference>
<comment type="catalytic activity">
    <reaction evidence="1">
        <text>Hydrolysis of alpha-(2-&gt;3)-, alpha-(2-&gt;6)-, alpha-(2-&gt;8)- glycosidic linkages of terminal sialic acid residues in oligosaccharides, glycoproteins, glycolipids, colominic acid and synthetic substrates.</text>
        <dbReference type="EC" id="3.2.1.18"/>
    </reaction>
</comment>
<sequence>MKLLASITLLLLANQAALTAPFKLSRAIINKPGTVLTSSPKIEIPKGLIVQGSEVHYKVTSTNSSQAISDFTCHFGFDHMRGMQAFQKPQGSNTNFFKADWYGQNVVKVTITNKRTGEVTHLTDKPFCHFASRQVLGGNADLLSKEACSNIRRGDIHDIRKPEKGMAYLPKDISRGDSSSEQLTKGFFETTEPRIFQTKKGTLIAAIQARRIGKNDAPAGQGIVVKRSTDQGSSWTHELLLDQDANDVWGYSALVEVDSTLYCYAVAGHPGHQDANRKIRGIYYYTSQDEGKTWSQRKRHDQLSALIGIEPSKPIPSGASPNCNILVVPRMTLDGNKAPEGHGLLFSTYAHGYIWASIDGGKSWRMVADHRSYADAKNNGYQHPVQIENELAWCTLDNPEGDIYMVWRRQSFKGYKNEYLVSRHFRSGKLGMKVKKIYNQELKNIQARRCHFGIRKIAEGQHKGKILLATQGSGSRNHIRLGLSRMPLNKNSSIPSKLFDEVTVMKDIGWGYCDITYLNAAHPAHQSMGKDAIFILGESEPIHTKTYQFIPLKPSGKGKNERYSTTAFTLSVEYFEFLKKQ</sequence>
<dbReference type="PANTHER" id="PTHR10628:SF30">
    <property type="entry name" value="EXO-ALPHA-SIALIDASE"/>
    <property type="match status" value="1"/>
</dbReference>
<protein>
    <recommendedName>
        <fullName evidence="3">exo-alpha-sialidase</fullName>
        <ecNumber evidence="3">3.2.1.18</ecNumber>
    </recommendedName>
</protein>
<dbReference type="EMBL" id="JACBAZ010000008">
    <property type="protein sequence ID" value="NWK57073.1"/>
    <property type="molecule type" value="Genomic_DNA"/>
</dbReference>
<evidence type="ECO:0000256" key="3">
    <source>
        <dbReference type="ARBA" id="ARBA00012733"/>
    </source>
</evidence>
<dbReference type="InterPro" id="IPR036278">
    <property type="entry name" value="Sialidase_sf"/>
</dbReference>
<evidence type="ECO:0000313" key="5">
    <source>
        <dbReference type="EMBL" id="NWK57073.1"/>
    </source>
</evidence>
<proteinExistence type="inferred from homology"/>
<evidence type="ECO:0000256" key="4">
    <source>
        <dbReference type="SAM" id="SignalP"/>
    </source>
</evidence>
<keyword evidence="6" id="KW-1185">Reference proteome</keyword>
<dbReference type="GO" id="GO:0016020">
    <property type="term" value="C:membrane"/>
    <property type="evidence" value="ECO:0007669"/>
    <property type="project" value="TreeGrafter"/>
</dbReference>
<dbReference type="SUPFAM" id="SSF50939">
    <property type="entry name" value="Sialidases"/>
    <property type="match status" value="1"/>
</dbReference>